<accession>B9SNS5</accession>
<dbReference type="InParanoid" id="B9SNS5"/>
<keyword evidence="2" id="KW-1185">Reference proteome</keyword>
<protein>
    <submittedName>
        <fullName evidence="1">Uncharacterized protein</fullName>
    </submittedName>
</protein>
<name>B9SNS5_RICCO</name>
<dbReference type="OrthoDB" id="693868at2759"/>
<proteinExistence type="predicted"/>
<sequence>MKLSIRLQDENNCNSNPLLKAKLPISILNQPFTSTFTAATNSFSDLSFSLSTNFLSGPSLKLTFAPPSTNTATTITPSSPFSLSLRSGLGLFGSPQNSPLVFSANFSLSNASPSVVIPTFSLHFKPQLGHFSLHKRTSPSSNPNPRTHFVTGFNLDSGSPSKSEFGNRFAPDGPLGWQEVKLEPFTGKEKQGFATANPSDTNEVYSHNSGIEIFPERQLVWGDRKKSVLGAVAVKARTVLPLSKRLQVNLRWGVNLPGNLGIKMPYLTVNKIGIERIEEVKEIKEKSNENNSGDLELLKGMCFWMRRDLEIIEKDNRDMKQCLEDMKLGVSVRNLHGKSTGVGKNVVPASSYKLEDFEHRWNKKNDGGNGQTEWKKPANLVTDLESELQRAIKAAAS</sequence>
<reference evidence="2" key="1">
    <citation type="journal article" date="2010" name="Nat. Biotechnol.">
        <title>Draft genome sequence of the oilseed species Ricinus communis.</title>
        <authorList>
            <person name="Chan A.P."/>
            <person name="Crabtree J."/>
            <person name="Zhao Q."/>
            <person name="Lorenzi H."/>
            <person name="Orvis J."/>
            <person name="Puiu D."/>
            <person name="Melake-Berhan A."/>
            <person name="Jones K.M."/>
            <person name="Redman J."/>
            <person name="Chen G."/>
            <person name="Cahoon E.B."/>
            <person name="Gedil M."/>
            <person name="Stanke M."/>
            <person name="Haas B.J."/>
            <person name="Wortman J.R."/>
            <person name="Fraser-Liggett C.M."/>
            <person name="Ravel J."/>
            <person name="Rabinowicz P.D."/>
        </authorList>
    </citation>
    <scope>NUCLEOTIDE SEQUENCE [LARGE SCALE GENOMIC DNA]</scope>
    <source>
        <strain evidence="2">cv. Hale</strain>
    </source>
</reference>
<evidence type="ECO:0000313" key="2">
    <source>
        <dbReference type="Proteomes" id="UP000008311"/>
    </source>
</evidence>
<evidence type="ECO:0000313" key="1">
    <source>
        <dbReference type="EMBL" id="EEF34715.1"/>
    </source>
</evidence>
<dbReference type="EMBL" id="EQ974052">
    <property type="protein sequence ID" value="EEF34715.1"/>
    <property type="molecule type" value="Genomic_DNA"/>
</dbReference>
<dbReference type="Proteomes" id="UP000008311">
    <property type="component" value="Unassembled WGS sequence"/>
</dbReference>
<dbReference type="eggNOG" id="ENOG502QWG8">
    <property type="taxonomic scope" value="Eukaryota"/>
</dbReference>
<dbReference type="PANTHER" id="PTHR34285:SF6">
    <property type="entry name" value="TRANSMEMBRANE PROTEIN"/>
    <property type="match status" value="1"/>
</dbReference>
<dbReference type="STRING" id="3988.B9SNS5"/>
<dbReference type="AlphaFoldDB" id="B9SNS5"/>
<dbReference type="KEGG" id="rcu:8289063"/>
<dbReference type="PANTHER" id="PTHR34285">
    <property type="entry name" value="OS08G0510800 PROTEIN"/>
    <property type="match status" value="1"/>
</dbReference>
<gene>
    <name evidence="1" type="ORF">RCOM_1278080</name>
</gene>
<organism evidence="1 2">
    <name type="scientific">Ricinus communis</name>
    <name type="common">Castor bean</name>
    <dbReference type="NCBI Taxonomy" id="3988"/>
    <lineage>
        <taxon>Eukaryota</taxon>
        <taxon>Viridiplantae</taxon>
        <taxon>Streptophyta</taxon>
        <taxon>Embryophyta</taxon>
        <taxon>Tracheophyta</taxon>
        <taxon>Spermatophyta</taxon>
        <taxon>Magnoliopsida</taxon>
        <taxon>eudicotyledons</taxon>
        <taxon>Gunneridae</taxon>
        <taxon>Pentapetalae</taxon>
        <taxon>rosids</taxon>
        <taxon>fabids</taxon>
        <taxon>Malpighiales</taxon>
        <taxon>Euphorbiaceae</taxon>
        <taxon>Acalyphoideae</taxon>
        <taxon>Acalypheae</taxon>
        <taxon>Ricinus</taxon>
    </lineage>
</organism>